<organism evidence="3 4">
    <name type="scientific">Hydrogenoanaerobacterium saccharovorans</name>
    <dbReference type="NCBI Taxonomy" id="474960"/>
    <lineage>
        <taxon>Bacteria</taxon>
        <taxon>Bacillati</taxon>
        <taxon>Bacillota</taxon>
        <taxon>Clostridia</taxon>
        <taxon>Eubacteriales</taxon>
        <taxon>Oscillospiraceae</taxon>
        <taxon>Hydrogenoanaerobacterium</taxon>
    </lineage>
</organism>
<gene>
    <name evidence="3" type="ORF">H9X81_00225</name>
</gene>
<dbReference type="InterPro" id="IPR029000">
    <property type="entry name" value="Cyclophilin-like_dom_sf"/>
</dbReference>
<accession>A0ABS2GI32</accession>
<dbReference type="SUPFAM" id="SSF50891">
    <property type="entry name" value="Cyclophilin-like"/>
    <property type="match status" value="1"/>
</dbReference>
<evidence type="ECO:0000259" key="2">
    <source>
        <dbReference type="Pfam" id="PF18050"/>
    </source>
</evidence>
<feature type="domain" description="Cyclophilin-like" evidence="2">
    <location>
        <begin position="73"/>
        <end position="182"/>
    </location>
</feature>
<name>A0ABS2GI32_9FIRM</name>
<dbReference type="EMBL" id="JACSNR010000001">
    <property type="protein sequence ID" value="MBM6922122.1"/>
    <property type="molecule type" value="Genomic_DNA"/>
</dbReference>
<sequence length="185" mass="19394">MTACASGPAESGSARGEESSAAEPGPAREETAEESLREAPEEGDSPVQSEPGEPAPDAAEPDSASPSEQELTLSVDGTTLEVSWEDNETVRELMACAAEESITVNTSLYGGFEQVGSLPRQFSRNDVQMTTAPGDIVLYSGDQLVLFFGSNSWSYTKLGHIDSLTTEELTGLLGGSSAEVEISLN</sequence>
<keyword evidence="4" id="KW-1185">Reference proteome</keyword>
<feature type="region of interest" description="Disordered" evidence="1">
    <location>
        <begin position="1"/>
        <end position="72"/>
    </location>
</feature>
<evidence type="ECO:0000256" key="1">
    <source>
        <dbReference type="SAM" id="MobiDB-lite"/>
    </source>
</evidence>
<evidence type="ECO:0000313" key="4">
    <source>
        <dbReference type="Proteomes" id="UP000724149"/>
    </source>
</evidence>
<comment type="caution">
    <text evidence="3">The sequence shown here is derived from an EMBL/GenBank/DDBJ whole genome shotgun (WGS) entry which is preliminary data.</text>
</comment>
<protein>
    <recommendedName>
        <fullName evidence="2">Cyclophilin-like domain-containing protein</fullName>
    </recommendedName>
</protein>
<feature type="compositionally biased region" description="Low complexity" evidence="1">
    <location>
        <begin position="49"/>
        <end position="68"/>
    </location>
</feature>
<proteinExistence type="predicted"/>
<dbReference type="InterPro" id="IPR041183">
    <property type="entry name" value="Cyclophilin-like"/>
</dbReference>
<feature type="compositionally biased region" description="Low complexity" evidence="1">
    <location>
        <begin position="1"/>
        <end position="25"/>
    </location>
</feature>
<reference evidence="3 4" key="1">
    <citation type="journal article" date="2021" name="Sci. Rep.">
        <title>The distribution of antibiotic resistance genes in chicken gut microbiota commensals.</title>
        <authorList>
            <person name="Juricova H."/>
            <person name="Matiasovicova J."/>
            <person name="Kubasova T."/>
            <person name="Cejkova D."/>
            <person name="Rychlik I."/>
        </authorList>
    </citation>
    <scope>NUCLEOTIDE SEQUENCE [LARGE SCALE GENOMIC DNA]</scope>
    <source>
        <strain evidence="3 4">An564</strain>
    </source>
</reference>
<dbReference type="Proteomes" id="UP000724149">
    <property type="component" value="Unassembled WGS sequence"/>
</dbReference>
<feature type="compositionally biased region" description="Basic and acidic residues" evidence="1">
    <location>
        <begin position="26"/>
        <end position="40"/>
    </location>
</feature>
<evidence type="ECO:0000313" key="3">
    <source>
        <dbReference type="EMBL" id="MBM6922122.1"/>
    </source>
</evidence>
<dbReference type="Pfam" id="PF18050">
    <property type="entry name" value="Cyclophil_like2"/>
    <property type="match status" value="1"/>
</dbReference>